<dbReference type="AlphaFoldDB" id="A0A5B7DN21"/>
<dbReference type="Proteomes" id="UP000324222">
    <property type="component" value="Unassembled WGS sequence"/>
</dbReference>
<dbReference type="EMBL" id="VSRR010001086">
    <property type="protein sequence ID" value="MPC22424.1"/>
    <property type="molecule type" value="Genomic_DNA"/>
</dbReference>
<comment type="caution">
    <text evidence="1">The sequence shown here is derived from an EMBL/GenBank/DDBJ whole genome shotgun (WGS) entry which is preliminary data.</text>
</comment>
<organism evidence="1 2">
    <name type="scientific">Portunus trituberculatus</name>
    <name type="common">Swimming crab</name>
    <name type="synonym">Neptunus trituberculatus</name>
    <dbReference type="NCBI Taxonomy" id="210409"/>
    <lineage>
        <taxon>Eukaryota</taxon>
        <taxon>Metazoa</taxon>
        <taxon>Ecdysozoa</taxon>
        <taxon>Arthropoda</taxon>
        <taxon>Crustacea</taxon>
        <taxon>Multicrustacea</taxon>
        <taxon>Malacostraca</taxon>
        <taxon>Eumalacostraca</taxon>
        <taxon>Eucarida</taxon>
        <taxon>Decapoda</taxon>
        <taxon>Pleocyemata</taxon>
        <taxon>Brachyura</taxon>
        <taxon>Eubrachyura</taxon>
        <taxon>Portunoidea</taxon>
        <taxon>Portunidae</taxon>
        <taxon>Portuninae</taxon>
        <taxon>Portunus</taxon>
    </lineage>
</organism>
<sequence>MLVITSLIPGAVTSLDLNTVLDPERHRKEDEANKDLPPSASIFSVLVTKDEEDEEDKLKCFGIVKGGGGGGGDGGGGGGSVS</sequence>
<accession>A0A5B7DN21</accession>
<reference evidence="1 2" key="1">
    <citation type="submission" date="2019-05" db="EMBL/GenBank/DDBJ databases">
        <title>Another draft genome of Portunus trituberculatus and its Hox gene families provides insights of decapod evolution.</title>
        <authorList>
            <person name="Jeong J.-H."/>
            <person name="Song I."/>
            <person name="Kim S."/>
            <person name="Choi T."/>
            <person name="Kim D."/>
            <person name="Ryu S."/>
            <person name="Kim W."/>
        </authorList>
    </citation>
    <scope>NUCLEOTIDE SEQUENCE [LARGE SCALE GENOMIC DNA]</scope>
    <source>
        <tissue evidence="1">Muscle</tissue>
    </source>
</reference>
<evidence type="ECO:0000313" key="1">
    <source>
        <dbReference type="EMBL" id="MPC22424.1"/>
    </source>
</evidence>
<gene>
    <name evidence="1" type="ORF">E2C01_015438</name>
</gene>
<proteinExistence type="predicted"/>
<name>A0A5B7DN21_PORTR</name>
<evidence type="ECO:0000313" key="2">
    <source>
        <dbReference type="Proteomes" id="UP000324222"/>
    </source>
</evidence>
<protein>
    <submittedName>
        <fullName evidence="1">Uncharacterized protein</fullName>
    </submittedName>
</protein>
<keyword evidence="2" id="KW-1185">Reference proteome</keyword>